<keyword evidence="21" id="KW-1185">Reference proteome</keyword>
<dbReference type="PANTHER" id="PTHR13018">
    <property type="entry name" value="PROBABLE MEMBRANE PROTEIN DUF221-RELATED"/>
    <property type="match status" value="1"/>
</dbReference>
<sequence>MPPQPATSAYAVPHGQPQAQPAPRPPGCPYSSSASSPPVSTSYHSLPPATTPPPVSSPPPASPPPSPSPSPPPPEPTLPPPPALSPPPPDAPPPTVPPPPYAEPQAPPPPTATDQPRVQPRVYPSPPPPSLPPPPPVAVSPPAPPPSHPPSPTPSPAPSPTPAPAPVAAYSSPPPPPRVAPPPPPPHHPRPHYVTSRSPVRPHSNSTRSPPGNNIEISRGTATTIVAVASLAMLSFIGATIWLVKKKRRRAEPPAAGLPTQQPPPPPPPNYIPSSAASSLASDGFYLRSPGYPFMRSSTGSHGFPYSPADSGIGYSRMLFTPENLSAISNDYAEENLLGEGGFGCVYKGILPDGRPVAIKKLKIGNGQGEREFRAEVDTISRVHHRHLVSLVGYCVAEGQRMLVYDFVPNNTLYYHLHVNEVPLDWRTRVKIAAGAARGIAYLHEDCHPRIIHRDIKSSNILLDNNFEAQVSDFGLARLAGDTNTHVSTRVMGTFGYLAPEYALSGKLTAKSDLYSFGVVLLELITGRKPVDSSQPLGDESLVEWARPFLTDAIEHREFGDLPDPRMENKFEENEMFHMIGAAAACIRHSAVMRPRMGQVVRALDSLADSNLNNGLQPGRSEEAMKISALLTSAGINVGLCVLFLSLYSVLRKQPANIRVYFGRRVAEDHNPLREGFILERFVPSAGWIVKALRCTEEDLLAAAGLDAVAFNRMLVFSIRIFSLAALLCVFGILPLNYFGQNIHHLKIPSEQLDIFTIGNVEVRSRWLWVHCLVLYIISGVACILLYLEYRHIARLRLLHLKRATPNPGQFTVLVRGIPKKTKESCSSDIDDFFTKYHASSYLFHQVVYKAGKVQKIMTGAKKACRKLKHFTDTTVDQSCKAITYRCCLCGASSNSFQLLPTDEVAQSSGKVDLNDSSLITDNEECAAAFVFFKTRYGALVASEVLQTSNPTKWVTDRAPEPNDVYWSNIWLPYKQLWIRRIATLLGSIVFLLLFLAPVTFIRGLSELEQLQQKLPFLNGLLTKPYMVQLVTGYLPSVILQIFLYTVPPIMMLFSTLEGPTSHSERKRSACCKVLYFLIWNIFFVNIVSGTVIKQLNFFSRPKDIPVELARVVPGQATFLITYVLTSGWASLSSELMQLFGLIWNFIRKYILRMKEDTEFVPSFPYHTEVPKVLLFGLLGFTCSVLAPLILPFLLVYFFLGYVVYRNQLLNVYRTRYDTGGLYWPIAHNTVIFSLVLTQIICLGVFGLKESPVAAGFTIPLIILTLLFNQYCRKRLLPLFKTFPAQDLIDMDREDEQSGRMEHIHHRLHTSYCQFPDTEDIQLEKIHIAGNGEDENCSSGESNGKETCEEQQPRRDLSHPTLKGLPVSRLQNAVRSITFLIRLQKRGLS</sequence>
<keyword evidence="14 18" id="KW-0472">Membrane</keyword>
<feature type="region of interest" description="Disordered" evidence="17">
    <location>
        <begin position="1332"/>
        <end position="1362"/>
    </location>
</feature>
<feature type="compositionally biased region" description="Pro residues" evidence="17">
    <location>
        <begin position="172"/>
        <end position="186"/>
    </location>
</feature>
<dbReference type="Pfam" id="PF02714">
    <property type="entry name" value="RSN1_7TM"/>
    <property type="match status" value="1"/>
</dbReference>
<evidence type="ECO:0000256" key="15">
    <source>
        <dbReference type="ARBA" id="ARBA00023303"/>
    </source>
</evidence>
<dbReference type="GO" id="GO:0005524">
    <property type="term" value="F:ATP binding"/>
    <property type="evidence" value="ECO:0007669"/>
    <property type="project" value="UniProtKB-UniRule"/>
</dbReference>
<dbReference type="InterPro" id="IPR003864">
    <property type="entry name" value="CSC1/OSCA1-like_7TM"/>
</dbReference>
<evidence type="ECO:0000256" key="3">
    <source>
        <dbReference type="ARBA" id="ARBA00004236"/>
    </source>
</evidence>
<dbReference type="PANTHER" id="PTHR13018:SF146">
    <property type="entry name" value="TO DEHYDRATION PROTEIN, PUTATIVE, EXPRESSED-RELATED"/>
    <property type="match status" value="1"/>
</dbReference>
<evidence type="ECO:0000256" key="1">
    <source>
        <dbReference type="ARBA" id="ARBA00004141"/>
    </source>
</evidence>
<evidence type="ECO:0000256" key="16">
    <source>
        <dbReference type="PROSITE-ProRule" id="PRU10141"/>
    </source>
</evidence>
<name>A0AAD8SZK0_LOLMU</name>
<keyword evidence="7" id="KW-0723">Serine/threonine-protein kinase</keyword>
<dbReference type="GO" id="GO:0004674">
    <property type="term" value="F:protein serine/threonine kinase activity"/>
    <property type="evidence" value="ECO:0007669"/>
    <property type="project" value="UniProtKB-KW"/>
</dbReference>
<evidence type="ECO:0000256" key="11">
    <source>
        <dbReference type="ARBA" id="ARBA00022777"/>
    </source>
</evidence>
<gene>
    <name evidence="20" type="ORF">QYE76_055357</name>
</gene>
<comment type="similarity">
    <text evidence="4">Belongs to the CSC1 (TC 1.A.17) family.</text>
</comment>
<dbReference type="PRINTS" id="PR01217">
    <property type="entry name" value="PRICHEXTENSN"/>
</dbReference>
<feature type="compositionally biased region" description="Pro residues" evidence="17">
    <location>
        <begin position="261"/>
        <end position="271"/>
    </location>
</feature>
<dbReference type="Gene3D" id="3.30.200.20">
    <property type="entry name" value="Phosphorylase Kinase, domain 1"/>
    <property type="match status" value="1"/>
</dbReference>
<evidence type="ECO:0000256" key="4">
    <source>
        <dbReference type="ARBA" id="ARBA00007779"/>
    </source>
</evidence>
<keyword evidence="13 18" id="KW-1133">Transmembrane helix</keyword>
<keyword evidence="6" id="KW-1003">Cell membrane</keyword>
<evidence type="ECO:0000256" key="14">
    <source>
        <dbReference type="ARBA" id="ARBA00023136"/>
    </source>
</evidence>
<organism evidence="20 21">
    <name type="scientific">Lolium multiflorum</name>
    <name type="common">Italian ryegrass</name>
    <name type="synonym">Lolium perenne subsp. multiflorum</name>
    <dbReference type="NCBI Taxonomy" id="4521"/>
    <lineage>
        <taxon>Eukaryota</taxon>
        <taxon>Viridiplantae</taxon>
        <taxon>Streptophyta</taxon>
        <taxon>Embryophyta</taxon>
        <taxon>Tracheophyta</taxon>
        <taxon>Spermatophyta</taxon>
        <taxon>Magnoliopsida</taxon>
        <taxon>Liliopsida</taxon>
        <taxon>Poales</taxon>
        <taxon>Poaceae</taxon>
        <taxon>BOP clade</taxon>
        <taxon>Pooideae</taxon>
        <taxon>Poodae</taxon>
        <taxon>Poeae</taxon>
        <taxon>Poeae Chloroplast Group 2 (Poeae type)</taxon>
        <taxon>Loliodinae</taxon>
        <taxon>Loliinae</taxon>
        <taxon>Lolium</taxon>
    </lineage>
</organism>
<dbReference type="InterPro" id="IPR032880">
    <property type="entry name" value="CSC1/OSCA1-like_N"/>
</dbReference>
<dbReference type="FunFam" id="3.30.200.20:FF:000212">
    <property type="entry name" value="Proline-rich receptor-like protein kinase PERK8"/>
    <property type="match status" value="1"/>
</dbReference>
<dbReference type="SUPFAM" id="SSF56112">
    <property type="entry name" value="Protein kinase-like (PK-like)"/>
    <property type="match status" value="1"/>
</dbReference>
<dbReference type="Pfam" id="PF13967">
    <property type="entry name" value="RSN1_TM"/>
    <property type="match status" value="1"/>
</dbReference>
<feature type="region of interest" description="Disordered" evidence="17">
    <location>
        <begin position="1"/>
        <end position="217"/>
    </location>
</feature>
<feature type="compositionally biased region" description="Low complexity" evidence="17">
    <location>
        <begin position="29"/>
        <end position="48"/>
    </location>
</feature>
<evidence type="ECO:0000256" key="5">
    <source>
        <dbReference type="ARBA" id="ARBA00022448"/>
    </source>
</evidence>
<protein>
    <recommendedName>
        <fullName evidence="19">Protein kinase domain-containing protein</fullName>
    </recommendedName>
</protein>
<evidence type="ECO:0000256" key="10">
    <source>
        <dbReference type="ARBA" id="ARBA00022741"/>
    </source>
</evidence>
<dbReference type="InterPro" id="IPR011009">
    <property type="entry name" value="Kinase-like_dom_sf"/>
</dbReference>
<dbReference type="PROSITE" id="PS00107">
    <property type="entry name" value="PROTEIN_KINASE_ATP"/>
    <property type="match status" value="1"/>
</dbReference>
<feature type="transmembrane region" description="Helical" evidence="18">
    <location>
        <begin position="627"/>
        <end position="651"/>
    </location>
</feature>
<dbReference type="Pfam" id="PF07714">
    <property type="entry name" value="PK_Tyr_Ser-Thr"/>
    <property type="match status" value="1"/>
</dbReference>
<evidence type="ECO:0000256" key="6">
    <source>
        <dbReference type="ARBA" id="ARBA00022475"/>
    </source>
</evidence>
<evidence type="ECO:0000256" key="12">
    <source>
        <dbReference type="ARBA" id="ARBA00022840"/>
    </source>
</evidence>
<feature type="transmembrane region" description="Helical" evidence="18">
    <location>
        <begin position="1253"/>
        <end position="1271"/>
    </location>
</feature>
<evidence type="ECO:0000256" key="2">
    <source>
        <dbReference type="ARBA" id="ARBA00004167"/>
    </source>
</evidence>
<feature type="transmembrane region" description="Helical" evidence="18">
    <location>
        <begin position="721"/>
        <end position="740"/>
    </location>
</feature>
<dbReference type="Proteomes" id="UP001231189">
    <property type="component" value="Unassembled WGS sequence"/>
</dbReference>
<dbReference type="InterPro" id="IPR008271">
    <property type="entry name" value="Ser/Thr_kinase_AS"/>
</dbReference>
<feature type="transmembrane region" description="Helical" evidence="18">
    <location>
        <begin position="1222"/>
        <end position="1246"/>
    </location>
</feature>
<comment type="caution">
    <text evidence="20">The sequence shown here is derived from an EMBL/GenBank/DDBJ whole genome shotgun (WGS) entry which is preliminary data.</text>
</comment>
<feature type="transmembrane region" description="Helical" evidence="18">
    <location>
        <begin position="225"/>
        <end position="244"/>
    </location>
</feature>
<dbReference type="InterPro" id="IPR045122">
    <property type="entry name" value="Csc1-like"/>
</dbReference>
<evidence type="ECO:0000313" key="20">
    <source>
        <dbReference type="EMBL" id="KAK1667198.1"/>
    </source>
</evidence>
<keyword evidence="11" id="KW-0418">Kinase</keyword>
<feature type="compositionally biased region" description="Pro residues" evidence="17">
    <location>
        <begin position="123"/>
        <end position="165"/>
    </location>
</feature>
<keyword evidence="8" id="KW-0808">Transferase</keyword>
<feature type="transmembrane region" description="Helical" evidence="18">
    <location>
        <begin position="1173"/>
        <end position="1202"/>
    </location>
</feature>
<accession>A0AAD8SZK0</accession>
<feature type="compositionally biased region" description="Low complexity" evidence="17">
    <location>
        <begin position="112"/>
        <end position="122"/>
    </location>
</feature>
<evidence type="ECO:0000256" key="17">
    <source>
        <dbReference type="SAM" id="MobiDB-lite"/>
    </source>
</evidence>
<evidence type="ECO:0000259" key="19">
    <source>
        <dbReference type="PROSITE" id="PS50011"/>
    </source>
</evidence>
<evidence type="ECO:0000256" key="7">
    <source>
        <dbReference type="ARBA" id="ARBA00022527"/>
    </source>
</evidence>
<feature type="binding site" evidence="16">
    <location>
        <position position="361"/>
    </location>
    <ligand>
        <name>ATP</name>
        <dbReference type="ChEBI" id="CHEBI:30616"/>
    </ligand>
</feature>
<evidence type="ECO:0000256" key="18">
    <source>
        <dbReference type="SAM" id="Phobius"/>
    </source>
</evidence>
<dbReference type="GO" id="GO:0005227">
    <property type="term" value="F:calcium-activated cation channel activity"/>
    <property type="evidence" value="ECO:0007669"/>
    <property type="project" value="InterPro"/>
</dbReference>
<evidence type="ECO:0000256" key="9">
    <source>
        <dbReference type="ARBA" id="ARBA00022692"/>
    </source>
</evidence>
<evidence type="ECO:0000313" key="21">
    <source>
        <dbReference type="Proteomes" id="UP001231189"/>
    </source>
</evidence>
<keyword evidence="10 16" id="KW-0547">Nucleotide-binding</keyword>
<feature type="compositionally biased region" description="Pro residues" evidence="17">
    <location>
        <begin position="49"/>
        <end position="111"/>
    </location>
</feature>
<feature type="region of interest" description="Disordered" evidence="17">
    <location>
        <begin position="252"/>
        <end position="274"/>
    </location>
</feature>
<feature type="transmembrane region" description="Helical" evidence="18">
    <location>
        <begin position="1026"/>
        <end position="1054"/>
    </location>
</feature>
<keyword evidence="15" id="KW-0406">Ion transport</keyword>
<keyword evidence="9 18" id="KW-0812">Transmembrane</keyword>
<comment type="subcellular location">
    <subcellularLocation>
        <location evidence="3">Cell membrane</location>
    </subcellularLocation>
    <subcellularLocation>
        <location evidence="1">Membrane</location>
        <topology evidence="1">Multi-pass membrane protein</topology>
    </subcellularLocation>
    <subcellularLocation>
        <location evidence="2">Membrane</location>
        <topology evidence="2">Single-pass membrane protein</topology>
    </subcellularLocation>
</comment>
<evidence type="ECO:0000256" key="13">
    <source>
        <dbReference type="ARBA" id="ARBA00022989"/>
    </source>
</evidence>
<dbReference type="FunFam" id="1.10.510.10:FF:000173">
    <property type="entry name" value="proline-rich receptor-like protein kinase PERK8"/>
    <property type="match status" value="1"/>
</dbReference>
<dbReference type="Gene3D" id="1.10.510.10">
    <property type="entry name" value="Transferase(Phosphotransferase) domain 1"/>
    <property type="match status" value="1"/>
</dbReference>
<keyword evidence="12 16" id="KW-0067">ATP-binding</keyword>
<feature type="transmembrane region" description="Helical" evidence="18">
    <location>
        <begin position="982"/>
        <end position="1006"/>
    </location>
</feature>
<dbReference type="InterPro" id="IPR000719">
    <property type="entry name" value="Prot_kinase_dom"/>
</dbReference>
<keyword evidence="15" id="KW-0407">Ion channel</keyword>
<dbReference type="InterPro" id="IPR001245">
    <property type="entry name" value="Ser-Thr/Tyr_kinase_cat_dom"/>
</dbReference>
<dbReference type="InterPro" id="IPR027815">
    <property type="entry name" value="CSC1/OSCA1-like_cyt"/>
</dbReference>
<dbReference type="PROSITE" id="PS00108">
    <property type="entry name" value="PROTEIN_KINASE_ST"/>
    <property type="match status" value="1"/>
</dbReference>
<dbReference type="SMART" id="SM00220">
    <property type="entry name" value="S_TKc"/>
    <property type="match status" value="1"/>
</dbReference>
<dbReference type="GO" id="GO:0005886">
    <property type="term" value="C:plasma membrane"/>
    <property type="evidence" value="ECO:0007669"/>
    <property type="project" value="UniProtKB-SubCell"/>
</dbReference>
<dbReference type="PROSITE" id="PS50011">
    <property type="entry name" value="PROTEIN_KINASE_DOM"/>
    <property type="match status" value="1"/>
</dbReference>
<dbReference type="Pfam" id="PF14703">
    <property type="entry name" value="PHM7_cyt"/>
    <property type="match status" value="1"/>
</dbReference>
<evidence type="ECO:0000256" key="8">
    <source>
        <dbReference type="ARBA" id="ARBA00022679"/>
    </source>
</evidence>
<feature type="compositionally biased region" description="Polar residues" evidence="17">
    <location>
        <begin position="203"/>
        <end position="217"/>
    </location>
</feature>
<feature type="transmembrane region" description="Helical" evidence="18">
    <location>
        <begin position="767"/>
        <end position="788"/>
    </location>
</feature>
<feature type="transmembrane region" description="Helical" evidence="18">
    <location>
        <begin position="1074"/>
        <end position="1093"/>
    </location>
</feature>
<proteinExistence type="inferred from homology"/>
<dbReference type="InterPro" id="IPR017441">
    <property type="entry name" value="Protein_kinase_ATP_BS"/>
</dbReference>
<feature type="compositionally biased region" description="Basic and acidic residues" evidence="17">
    <location>
        <begin position="1343"/>
        <end position="1358"/>
    </location>
</feature>
<dbReference type="EMBL" id="JAUUTY010000003">
    <property type="protein sequence ID" value="KAK1667198.1"/>
    <property type="molecule type" value="Genomic_DNA"/>
</dbReference>
<reference evidence="20" key="1">
    <citation type="submission" date="2023-07" db="EMBL/GenBank/DDBJ databases">
        <title>A chromosome-level genome assembly of Lolium multiflorum.</title>
        <authorList>
            <person name="Chen Y."/>
            <person name="Copetti D."/>
            <person name="Kolliker R."/>
            <person name="Studer B."/>
        </authorList>
    </citation>
    <scope>NUCLEOTIDE SEQUENCE</scope>
    <source>
        <strain evidence="20">02402/16</strain>
        <tissue evidence="20">Leaf</tissue>
    </source>
</reference>
<feature type="domain" description="Protein kinase" evidence="19">
    <location>
        <begin position="332"/>
        <end position="607"/>
    </location>
</feature>
<keyword evidence="5" id="KW-0813">Transport</keyword>